<name>A0ABR3XCK8_9EURO</name>
<accession>A0ABR3XCK8</accession>
<organism evidence="3 4">
    <name type="scientific">Paecilomyces lecythidis</name>
    <dbReference type="NCBI Taxonomy" id="3004212"/>
    <lineage>
        <taxon>Eukaryota</taxon>
        <taxon>Fungi</taxon>
        <taxon>Dikarya</taxon>
        <taxon>Ascomycota</taxon>
        <taxon>Pezizomycotina</taxon>
        <taxon>Eurotiomycetes</taxon>
        <taxon>Eurotiomycetidae</taxon>
        <taxon>Eurotiales</taxon>
        <taxon>Thermoascaceae</taxon>
        <taxon>Paecilomyces</taxon>
    </lineage>
</organism>
<feature type="region of interest" description="Disordered" evidence="1">
    <location>
        <begin position="278"/>
        <end position="309"/>
    </location>
</feature>
<proteinExistence type="predicted"/>
<comment type="caution">
    <text evidence="3">The sequence shown here is derived from an EMBL/GenBank/DDBJ whole genome shotgun (WGS) entry which is preliminary data.</text>
</comment>
<evidence type="ECO:0000256" key="1">
    <source>
        <dbReference type="SAM" id="MobiDB-lite"/>
    </source>
</evidence>
<evidence type="ECO:0000256" key="2">
    <source>
        <dbReference type="SAM" id="SignalP"/>
    </source>
</evidence>
<evidence type="ECO:0000313" key="4">
    <source>
        <dbReference type="Proteomes" id="UP001583193"/>
    </source>
</evidence>
<gene>
    <name evidence="3" type="ORF">Plec18167_006209</name>
</gene>
<reference evidence="3 4" key="1">
    <citation type="journal article" date="2024" name="IMA Fungus">
        <title>IMA Genome - F19 : A genome assembly and annotation guide to empower mycologists, including annotated draft genome sequences of Ceratocystis pirilliformis, Diaporthe australafricana, Fusarium ophioides, Paecilomyces lecythidis, and Sporothrix stenoceras.</title>
        <authorList>
            <person name="Aylward J."/>
            <person name="Wilson A.M."/>
            <person name="Visagie C.M."/>
            <person name="Spraker J."/>
            <person name="Barnes I."/>
            <person name="Buitendag C."/>
            <person name="Ceriani C."/>
            <person name="Del Mar Angel L."/>
            <person name="du Plessis D."/>
            <person name="Fuchs T."/>
            <person name="Gasser K."/>
            <person name="Kramer D."/>
            <person name="Li W."/>
            <person name="Munsamy K."/>
            <person name="Piso A."/>
            <person name="Price J.L."/>
            <person name="Sonnekus B."/>
            <person name="Thomas C."/>
            <person name="van der Nest A."/>
            <person name="van Dijk A."/>
            <person name="van Heerden A."/>
            <person name="van Vuuren N."/>
            <person name="Yilmaz N."/>
            <person name="Duong T.A."/>
            <person name="van der Merwe N.A."/>
            <person name="Wingfield M.J."/>
            <person name="Wingfield B.D."/>
        </authorList>
    </citation>
    <scope>NUCLEOTIDE SEQUENCE [LARGE SCALE GENOMIC DNA]</scope>
    <source>
        <strain evidence="3 4">CMW 18167</strain>
    </source>
</reference>
<dbReference type="Proteomes" id="UP001583193">
    <property type="component" value="Unassembled WGS sequence"/>
</dbReference>
<protein>
    <submittedName>
        <fullName evidence="3">Uncharacterized protein</fullName>
    </submittedName>
</protein>
<keyword evidence="4" id="KW-1185">Reference proteome</keyword>
<feature type="chain" id="PRO_5045045761" evidence="2">
    <location>
        <begin position="19"/>
        <end position="309"/>
    </location>
</feature>
<dbReference type="EMBL" id="JAVDPF010000021">
    <property type="protein sequence ID" value="KAL1873692.1"/>
    <property type="molecule type" value="Genomic_DNA"/>
</dbReference>
<sequence length="309" mass="33658">MYFNTATVLLAISSLSAAIPVANQPNDGSLEKRYSVVAVDGSSQTTSPVIETKTVDTTKYVTISPTPTSVPYWNSTQPIGYARKARRSFNETSNEAIAVRKLARSAEYVNGSSWNSIKSRSQNETSSPLHIRSTWADGPATNWTTNVRARSSNSTYRVPVYVPKMARSEGEEAANWTASALEVRSANATSLKARALYNSTVDNLEIRNWNATSLKARSLYNSTVDNLKARNWNATSLKARGFYDGEGSTNATGTYKFDVRSWNTTRASLGVRSLNSSSIDLPPLPSQAQASPAPDTVPAMSRPQYEGGY</sequence>
<feature type="signal peptide" evidence="2">
    <location>
        <begin position="1"/>
        <end position="18"/>
    </location>
</feature>
<keyword evidence="2" id="KW-0732">Signal</keyword>
<evidence type="ECO:0000313" key="3">
    <source>
        <dbReference type="EMBL" id="KAL1873692.1"/>
    </source>
</evidence>